<evidence type="ECO:0000259" key="4">
    <source>
        <dbReference type="Pfam" id="PF20870"/>
    </source>
</evidence>
<dbReference type="PANTHER" id="PTHR33590">
    <property type="entry name" value="GLUTENIN, HIGH MOLECULAR WEIGHT SUBUNIT PW212-RELATED PROTEIN"/>
    <property type="match status" value="1"/>
</dbReference>
<reference evidence="6" key="1">
    <citation type="submission" date="2025-08" db="UniProtKB">
        <authorList>
            <consortium name="RefSeq"/>
        </authorList>
    </citation>
    <scope>IDENTIFICATION</scope>
    <source>
        <tissue evidence="6">Muscle</tissue>
    </source>
</reference>
<feature type="region of interest" description="Disordered" evidence="2">
    <location>
        <begin position="949"/>
        <end position="979"/>
    </location>
</feature>
<feature type="compositionally biased region" description="Polar residues" evidence="2">
    <location>
        <begin position="1940"/>
        <end position="1956"/>
    </location>
</feature>
<dbReference type="Pfam" id="PF20870">
    <property type="entry name" value="FAM186A-B_N"/>
    <property type="match status" value="1"/>
</dbReference>
<feature type="compositionally biased region" description="Polar residues" evidence="2">
    <location>
        <begin position="1899"/>
        <end position="1913"/>
    </location>
</feature>
<feature type="region of interest" description="Disordered" evidence="2">
    <location>
        <begin position="1723"/>
        <end position="1746"/>
    </location>
</feature>
<feature type="compositionally biased region" description="Polar residues" evidence="2">
    <location>
        <begin position="633"/>
        <end position="649"/>
    </location>
</feature>
<feature type="region of interest" description="Disordered" evidence="2">
    <location>
        <begin position="439"/>
        <end position="473"/>
    </location>
</feature>
<keyword evidence="5" id="KW-1185">Reference proteome</keyword>
<organism evidence="5 6">
    <name type="scientific">Hipposideros armiger</name>
    <name type="common">Great Himalayan leaf-nosed bat</name>
    <dbReference type="NCBI Taxonomy" id="186990"/>
    <lineage>
        <taxon>Eukaryota</taxon>
        <taxon>Metazoa</taxon>
        <taxon>Chordata</taxon>
        <taxon>Craniata</taxon>
        <taxon>Vertebrata</taxon>
        <taxon>Euteleostomi</taxon>
        <taxon>Mammalia</taxon>
        <taxon>Eutheria</taxon>
        <taxon>Laurasiatheria</taxon>
        <taxon>Chiroptera</taxon>
        <taxon>Yinpterochiroptera</taxon>
        <taxon>Rhinolophoidea</taxon>
        <taxon>Hipposideridae</taxon>
        <taxon>Hipposideros</taxon>
    </lineage>
</organism>
<evidence type="ECO:0000259" key="3">
    <source>
        <dbReference type="Pfam" id="PF20865"/>
    </source>
</evidence>
<feature type="compositionally biased region" description="Polar residues" evidence="2">
    <location>
        <begin position="1963"/>
        <end position="1974"/>
    </location>
</feature>
<dbReference type="RefSeq" id="XP_019517770.1">
    <property type="nucleotide sequence ID" value="XM_019662225.1"/>
</dbReference>
<dbReference type="GeneID" id="109393220"/>
<dbReference type="Proteomes" id="UP000694851">
    <property type="component" value="Unplaced"/>
</dbReference>
<dbReference type="InterPro" id="IPR049146">
    <property type="entry name" value="FAM186A_B_C"/>
</dbReference>
<feature type="domain" description="FAM186A/B N-terminal" evidence="4">
    <location>
        <begin position="34"/>
        <end position="273"/>
    </location>
</feature>
<gene>
    <name evidence="6" type="primary">FAM186A</name>
</gene>
<dbReference type="InterPro" id="IPR049147">
    <property type="entry name" value="FAM186A_PQQAQ"/>
</dbReference>
<dbReference type="OrthoDB" id="9942939at2759"/>
<dbReference type="Pfam" id="PF20869">
    <property type="entry name" value="FAM186A_PQQAQ"/>
    <property type="match status" value="9"/>
</dbReference>
<sequence length="2355" mass="262184">IKMRNTRDGESESENEVIDSTIMSRIALSKSMIPKLETPVTVQQVISKIEGAQLFRARQDVSMQLSDIMQSVQRIITRYTVDETLHSRRKISFTEYKRRRMNLLEKITAHANSTEIKENTLVHILAWLEEWNGILSEMTAVDVDEHHRWIAQLEILPETFRAIESNVNILIRISSSLLQEKKKQKKKITSRGILWKSWKERVIKRPATANALRPDQMISDEFARNIKVSEIQGMLQELIDTAMFNKLENSAIKYISSTIVNLSKALSALKDEVNLIDFQSANVYIYETNKREKELSLKIIQDLSEKNVMLQQKLQYAEEKCEQLIRSKVSTAIPTSPLNILSELSIQSSMAISKADKEDIMDSILAKQLENIIDETPRKGTKVSGIKWDSAISYTAQVEMTPDLIEQRSPLPGKKKKTSSKDITEDKVLLKKDGIYQKDGTDQYQSQKRRRTKGPHVWETSVSSLSGDKGKQIVSEPKADYQFELQALEKKSKERKSFSEAKSKSSTESKDQRVSADFPSTDTKSQGGKSGTSSMWEQARKVKLEYLLGKRQISSENKEEPTTESIEKESKSETIGTTEPFRLIQRDHLDEKVKTKGKEYQISPGTTASKEEETEEKDTSIITKKFNSHELVKSQSGITEETSESTRGLESSDEKGEQNNLEEFQKAIIAFLKEKIDNTEKPLDEKTVPEKELLLNKAEVEKLEIIKAKMEEYFQNVAETVIKILRKHKDIKYAEQVGEEPMKQKLSYMPGLHIQKPIHVNSKISTLLSSESMDPIVHNLIQMILTEIESERDASVVSIAETHHEKKEKQRREEYLQEGQEKIFDINLKDQLGKKRNLWKKSYKMIKKNLKKEKEWLQMKEGKKKQQKYQWQEEEMWEEQQKHRIEKHSEQDEKQKQMEEEEEEQQKQKQQQLKAWEQTVKKQGVLLEKKGQQMGQVQKEVKHLELESRWEKEEEKQKRRRKAEDHERQWQKKGKDQMKIKKENSEELKEIFGLISVPLSLRKNTWNDASQLHKTQNFHGDLKTLESLADEEHPMPITSPTFTQSSSPGPFPISGQSPTKSIADFHEEAQALGITVTPEQAQAQEITVTPEQAQALGITVTPEQAQALGITFTPEQAHTQGITVTPKQAQAQGVILTPEQVQALGITFIPQQAQAQGITLTPQQAQAFGIIVTPEQAQALGITVTPKQAQAQGMNVIPEQAQALGITFIPQQAQAQGITLTPEQAQALGITVTPEQAKAQGVTLTPEESQALGVIVTREQAQAQSITLTPQQALAQGITLTPKETQTLGTTVTHEQATALGITVTPKQAQVLGVTVTPQPAKALGVTVTPKQAQAQGITVTPKQAQAEEIIITPEQAKTQGITVTPKQAQAQGITITPKQEQGQGITVTPKQAQGQGITVTPKQAQAQGVTITPEQAKTQGITFTPKQAQGITITHEQAQGITITPKQAQTQGITVTPEQAQSQGITVTPEQAQSQGITVTPEQAQSQGITVTPEQAQALGITVTPHQAQVFGITVTHEQAQALGVTVIPEQAQALRVSVTPEQAQAQGFTVTPQQAKAQTMILTPQQAHAFGVTVTPEQAQVLGITATPQQAQAFGITVTPEQSQALGVTVTPEQAQAQGITVTPEQAQALGITLTPQQLQAQGITLTTEQNQALGVPIAPQNAWMSAVTLTPEQTQALGTPLTSDRVHALGPPITSDQVQPLGAPFTPGQAQPVGITHIPPQESKASLPSGQPMTSRTRRPLASSVCTAEKSSMFEVSSTPLQISRSPVTQALFVPRKSLGTETTPYPRKVAAPQTFPSSRQTLVSKSQSTSVQLLAPEVPPTVTGKLPISGAPPTPGQPLIAEVPPTTSQIPTLLDPLFPGKPLAPGTSFIPGKLMESGPLISSEQPQAFQPPATCEQSPYLQTPSTLGQRLTPWTLPGQASPLQTSPTPGHPSTLWAPSTPGQPQKDLPSSVSKRRLATVSSLKSQSTLVHPSAPNFKVPQAPFTTKKIQISEVSDTSEETQLLNDPFAMEQFRTFQSYLTNDRTPVSETPYIDEGALPTLMKPMTSLPALTTPLPKTSQISSSEWDQKFRFPPINKPCILTSVPGTKKPKMMVPPSSPQELKEQRYFVDVGAQRKNLILLHQATETSGLPSELQTTARNLIIETLYTDTFRLGYLFRKYIAYRLIQRARNNINKRLQAIQNSGKGYEMQNLYIMLSRIDDYQKKMMAVWIKKQKSLEQKRNQCLRKMMYLFSQIQEMHKLNLSQPIPLIINKNQIPAPTKFVQQPFLELLEKDRRSDIFKKFRQEDHMEALWNADQSTSSYPITEKTSINSLWAQLGGYPAIPMLLQLDVQSTFRKSLASVQSQLKKIPK</sequence>
<feature type="region of interest" description="Disordered" evidence="2">
    <location>
        <begin position="1872"/>
        <end position="1985"/>
    </location>
</feature>
<proteinExistence type="predicted"/>
<keyword evidence="1" id="KW-0175">Coiled coil</keyword>
<feature type="domain" description="FAM186A/B C-terminal" evidence="3">
    <location>
        <begin position="2108"/>
        <end position="2334"/>
    </location>
</feature>
<dbReference type="InterPro" id="IPR049144">
    <property type="entry name" value="FAM186A_B_N"/>
</dbReference>
<feature type="region of interest" description="Disordered" evidence="2">
    <location>
        <begin position="403"/>
        <end position="423"/>
    </location>
</feature>
<feature type="compositionally biased region" description="Basic and acidic residues" evidence="2">
    <location>
        <begin position="584"/>
        <end position="599"/>
    </location>
</feature>
<dbReference type="Pfam" id="PF20865">
    <property type="entry name" value="FAM186A-B_C"/>
    <property type="match status" value="1"/>
</dbReference>
<name>A0A8B7SZU7_HIPAR</name>
<evidence type="ECO:0000256" key="2">
    <source>
        <dbReference type="SAM" id="MobiDB-lite"/>
    </source>
</evidence>
<feature type="compositionally biased region" description="Basic and acidic residues" evidence="2">
    <location>
        <begin position="492"/>
        <end position="514"/>
    </location>
</feature>
<feature type="compositionally biased region" description="Polar residues" evidence="2">
    <location>
        <begin position="1726"/>
        <end position="1738"/>
    </location>
</feature>
<feature type="region of interest" description="Disordered" evidence="2">
    <location>
        <begin position="880"/>
        <end position="910"/>
    </location>
</feature>
<evidence type="ECO:0000313" key="6">
    <source>
        <dbReference type="RefSeq" id="XP_019517770.1"/>
    </source>
</evidence>
<evidence type="ECO:0000313" key="5">
    <source>
        <dbReference type="Proteomes" id="UP000694851"/>
    </source>
</evidence>
<feature type="compositionally biased region" description="Low complexity" evidence="2">
    <location>
        <begin position="520"/>
        <end position="534"/>
    </location>
</feature>
<dbReference type="PANTHER" id="PTHR33590:SF2">
    <property type="entry name" value="PROTEIN FAM186A"/>
    <property type="match status" value="1"/>
</dbReference>
<feature type="region of interest" description="Disordered" evidence="2">
    <location>
        <begin position="492"/>
        <end position="658"/>
    </location>
</feature>
<evidence type="ECO:0000256" key="1">
    <source>
        <dbReference type="SAM" id="Coils"/>
    </source>
</evidence>
<accession>A0A8B7SZU7</accession>
<feature type="compositionally biased region" description="Basic and acidic residues" evidence="2">
    <location>
        <begin position="880"/>
        <end position="898"/>
    </location>
</feature>
<feature type="non-terminal residue" evidence="6">
    <location>
        <position position="1"/>
    </location>
</feature>
<dbReference type="KEGG" id="hai:109393220"/>
<feature type="compositionally biased region" description="Basic and acidic residues" evidence="2">
    <location>
        <begin position="556"/>
        <end position="572"/>
    </location>
</feature>
<dbReference type="CTD" id="121006"/>
<protein>
    <submittedName>
        <fullName evidence="6">Protein FAM186A</fullName>
    </submittedName>
</protein>
<feature type="coiled-coil region" evidence="1">
    <location>
        <begin position="300"/>
        <end position="327"/>
    </location>
</feature>